<feature type="domain" description="Fibronectin type-III" evidence="8">
    <location>
        <begin position="3069"/>
        <end position="3161"/>
    </location>
</feature>
<feature type="region of interest" description="Disordered" evidence="6">
    <location>
        <begin position="1095"/>
        <end position="1114"/>
    </location>
</feature>
<dbReference type="InterPro" id="IPR013098">
    <property type="entry name" value="Ig_I-set"/>
</dbReference>
<dbReference type="PANTHER" id="PTHR35971:SF5">
    <property type="entry name" value="OBSCURIN LIKE CYTOSKELETAL ADAPTOR 1"/>
    <property type="match status" value="1"/>
</dbReference>
<dbReference type="CDD" id="cd00063">
    <property type="entry name" value="FN3"/>
    <property type="match status" value="2"/>
</dbReference>
<feature type="domain" description="Ig-like" evidence="7">
    <location>
        <begin position="431"/>
        <end position="530"/>
    </location>
</feature>
<feature type="domain" description="Ig-like" evidence="7">
    <location>
        <begin position="545"/>
        <end position="633"/>
    </location>
</feature>
<feature type="domain" description="Ig-like" evidence="7">
    <location>
        <begin position="836"/>
        <end position="924"/>
    </location>
</feature>
<feature type="domain" description="Ig-like" evidence="7">
    <location>
        <begin position="1687"/>
        <end position="1772"/>
    </location>
</feature>
<proteinExistence type="predicted"/>
<feature type="domain" description="Ig-like" evidence="7">
    <location>
        <begin position="1867"/>
        <end position="1950"/>
    </location>
</feature>
<dbReference type="Proteomes" id="UP001217089">
    <property type="component" value="Unassembled WGS sequence"/>
</dbReference>
<feature type="domain" description="Ig-like" evidence="7">
    <location>
        <begin position="2797"/>
        <end position="2876"/>
    </location>
</feature>
<dbReference type="SMART" id="SM00060">
    <property type="entry name" value="FN3"/>
    <property type="match status" value="3"/>
</dbReference>
<feature type="domain" description="Ig-like" evidence="7">
    <location>
        <begin position="2261"/>
        <end position="2345"/>
    </location>
</feature>
<dbReference type="InterPro" id="IPR003599">
    <property type="entry name" value="Ig_sub"/>
</dbReference>
<name>A0ABQ9FT19_TEGGR</name>
<feature type="domain" description="Ig-like" evidence="7">
    <location>
        <begin position="2350"/>
        <end position="2432"/>
    </location>
</feature>
<feature type="compositionally biased region" description="Basic and acidic residues" evidence="6">
    <location>
        <begin position="1103"/>
        <end position="1114"/>
    </location>
</feature>
<feature type="domain" description="Ig-like" evidence="7">
    <location>
        <begin position="226"/>
        <end position="314"/>
    </location>
</feature>
<dbReference type="InterPro" id="IPR036179">
    <property type="entry name" value="Ig-like_dom_sf"/>
</dbReference>
<feature type="domain" description="Ig-like" evidence="7">
    <location>
        <begin position="329"/>
        <end position="419"/>
    </location>
</feature>
<feature type="domain" description="Ig-like" evidence="7">
    <location>
        <begin position="2172"/>
        <end position="2256"/>
    </location>
</feature>
<gene>
    <name evidence="9" type="ORF">KUTeg_001478</name>
</gene>
<evidence type="ECO:0000259" key="8">
    <source>
        <dbReference type="PROSITE" id="PS50853"/>
    </source>
</evidence>
<sequence>MEIELGAPITLECQVRGHPKQIIWMKDGEEISNERYKVDYTEEIAKLVVEESLPEDEGDYTIKVVNDKGVATSSAEEGDVAILEITDISLEDADVVYTCKAENLAGEQTCSAQLTAQAPALITESPEIVKAKEGETISITCKIEGHPAPTVTWAADGTVVPQDEHHLVEVTPDTVTLNIPHSTVEDTATYTLSVENPLGTDQKSVSVTVAGLEKAVQEDKPAGQAPEFVLKIKPQTIEEGETVDFSCEVRGEPKPELQWFLNGKPLQDEGRFMVFEENNVHHLEIYEIETTDQGEYTVQADNELGQATCTAQLQVLAKPVEEVKELEAPKFLIEIQTVEANIGETPKFTCKAVGKPMPEILWYKNDKEITKSDNRFKIEYTEEGESSLLVVDVLPEQDGTYTAEAKNEAGSVKCKAELFVEEPKDEKLAAPDFIKVPDKVVVREHGRAEFLVKVIGMPKPTVQWKKDDEILDDTELYHYEKYEDTYCFEIKDTEIEDGGVYTCVATNEVGETTCDIPLQVNAIDREKRLSESPLVLKHQESSQAPDFTRTIDDCTVMEDKSLTLSCVVTGLPRPEITWYRNGKEFVPTPNVSMSYDEETAILNIKKITMDQEGEFKCVAKNSAGEAECIAQVTVEGKTEAPVFTRKLNNRECKEGRPIKFECAAKGIPVPEITWFINEKPVEDSLRFRVDQRKTYTDLVHSLSIDNTEVEDAGEVKAIAKNKAGQAVTIAKLVVEEKKESPKFVKKLENKDVVEKNKLVLEVEVTGRPKPTVTWYQTDKLLEESEDIRFEVEDKTYRLIISPVKLTDACLYSAKAQNTAGQASCSCRVKVLPARRPSILRKMSDTLVPEEGATKFECKVEGFPLPEVKWYINDKEIEEGPDVHFEFNRRDSTYTLTIDKCSPEMQGLIKAVAVNQGGEELCTANLEVRGRAPSFKEMPIKCTILEGSTAIFRCLVDGSPEPEIQWSKGKWNKIKDGGRFKVYKDEKTGEDVLEIADIKKKDAGTYQVTATNEHGSEAAPATIIVTDNEDDVQDWLAQLQHREYEKSELEGEEEWMPKLKHVEMEESPEKKKFVPGTAELEEKSAYEILARRRRSEMEEFTPAKPKEKKPEEPKAEVKEEYVRELKAELTEETEELELVIPKAKWEIVKPLQDVNIKETEEAVFECELNLQNVDVIWKVNGKKIEQSPKYVIHRDKTKHRLEISKCRPSDEGEVSCTYASLTTQAKLTVQDATFTCTVNDDEAEVTWTFNGKPINESDKYHISSDEVTHSLTIKDVSAEDTGIVQATVGDQSTSAELTIAETGADFVVPLTDKTALEKSDVEFVCELSHEVDNVRWFLDDVELRPSDKVKLVTDGNQHKLLISNIEVEDEGQISAIVGDKKTTACLYVKELSPEITKPLSDATIMEGDMVEFTCEVSEEGATVKWFLDGKEINEDERYEILSDQAPTDFTAMLTEQHVEEHKACYFTCQVNKDDVTVTWYKHNQEIKPSDKHIIKDDGKSHTLIVMDAIKEDVAEYTVVVGDKKSAAKLHLDVSKADVRVDWFKDKVEIFPCEKYEINERGGAHVLTVRNLCMSDYGNYVVVIDRKPTSAEEPYTEIPLRITVPLKDKYDCVEGETVVLECEVNKPGIVAMWLKDGEQIMPMDEYEIQVDGCRHILKIPEATLDHEAEYTIMIGNQDSGTVLYVEEAPAEFTHRLSDIQGEEGQDFELECILSKPDVNVSWLKNRKPLTPTDRIKILCDRYRHVLRIMEAIPEDEGEYTCLLPDNTETSAFVKIKEVPPEFTKPLSDMTAKEKESVQMDCELNKPYLPVKWLKDGEDLTVTDRVNPVMDGYTQLLKFQDLTLEDGASYTCVFRDISTEGKLTVEELPPEFTKPLDDMTVKEKDTAKFECELTKPNIPVKWLKNGEEIKPDDHINIVMDSYIHQLVFTDITLADQAKYTCVCGNVSTEATLFVEELPAEFRKPLTDMTVKQKENVTLECEINKPNIPVKWFKDELPAEFRKPLTDMTVKEKENVTLECELNKPNIPVKWFKDGEEIKPDDHVKIVMDSYIHQLVFTEVTLADKAKYTCVCGDVSTEATLTVEELPVEFTKPLKDMKVKEKETVTLKCELNKPNRPVKWLKDGQEIKPDDRIKFVMDCYMHQIIITDVTLSDMGKITCVCGDVSTEATLTVEELPVEFTKPLKDMKVKEKETVTLKCELNKPNRPVKWLKNGQEIKPDDRIKFVMDCYMHQIIITDVTLSDMGKITCVCGDVSTEATLTVEELPVEFTKPLKDMKVKEKETVTLECELNKPNRPVKWLKDGQEIKPDDRIKFVMDCYMHQIIITDVTLSDMGKITCVCGDVSTTATLLVEELPVEFTKPLKDFEVMEHTTVSLECEINKPNEKSKWYKDDKEIDSAGRFATIVDGGQHILTISDVQLPDEAEYKCIVGKKSTKATMLVEEAPVEFISPVKEMTVTEKDTVCLECEISKPNVKAKWLKDGKEIKPDKGHHVIVDGTRHRLVLDAAELDDQAEYTIEVEGKHSAAKLTVEEAPVEFIRPLTDVQVMENEKVVMECEVNKPDLLAKWFIDDEELTGSEHIELVVYSTIHQMIIETAKLEDEGKYTIVVGEKKSTATLLVDELVTGLHDLYVPQKGTAVFECEVNIPNVKAKWYKDGEPITVSDGYDIRSDGTCHFLYLQKVSKEDMGEYTVVFDDLESSAYLKVKELPLKVTRPLLDAQITEKDSVTLTCEVSKPNVKAKWKKDGVEIEPSEHYDISTKDNVHTLKINNAVIEDGAVYTCQVEDKETVAKIVVKEEPLTVVKPLSDVEIKEGQTVTLECVASKPDAQVTWLKNGKPIPEDDEHTQIVVKDKVHQLIISDATLDDEADYSIKVGDKSSKAAIFVEEEPIDFVRKLEDIDVNEIPGEATFECEITKDNITAKWFKDGKPIQPGDKYKMVSEGTIHRLVVSDVDSEDEGDYMVVLRGKKSEAELVVEVAPELVLDKQFNEELTLNAGQSTAFEIPFKGNPQPKVVWTINNEDIPEDKRIEVETINNFTTMRLFKVKRSDQGDYTLTLENPAGKVSITIKLTVLDKPSPPVDLSVADVTAESVTLKWQPPEDDGGSEVTGYIIERREFNRRTWQKVDETTDLEYTIHKLLQGNQYYFHVIAKNAIGQSEPAELTEAVLAKIHLVIEPDTPSIPVVSDVRRNSATVTWQPPENDGGSPITCYHLEKRSGFSGRWVQATKDLIEGTTYTVTDLIEDNTYEFRVAAENKAGLSKPSEPSESFKAKDPWNDGGAPVTNYVIEYRMIGAFRWLQANEDVTILEPTYSVTGLKEGSDCEFRVSAENKAGVGQPSQPTRPVKVEAPIVGEAPKLLEELLDTTVVAPKDAILECDLERGEPEAEITW</sequence>
<dbReference type="InterPro" id="IPR052385">
    <property type="entry name" value="Obscurin/Obscurin-like_Reg"/>
</dbReference>
<evidence type="ECO:0000256" key="1">
    <source>
        <dbReference type="ARBA" id="ARBA00004496"/>
    </source>
</evidence>
<evidence type="ECO:0000256" key="3">
    <source>
        <dbReference type="ARBA" id="ARBA00022553"/>
    </source>
</evidence>
<dbReference type="SMART" id="SM00409">
    <property type="entry name" value="IG"/>
    <property type="match status" value="30"/>
</dbReference>
<protein>
    <submittedName>
        <fullName evidence="9">Uncharacterized protein</fullName>
    </submittedName>
</protein>
<accession>A0ABQ9FT19</accession>
<feature type="domain" description="Fibronectin type-III" evidence="8">
    <location>
        <begin position="3169"/>
        <end position="3264"/>
    </location>
</feature>
<feature type="domain" description="Ig-like" evidence="7">
    <location>
        <begin position="1597"/>
        <end position="1681"/>
    </location>
</feature>
<dbReference type="InterPro" id="IPR003961">
    <property type="entry name" value="FN3_dom"/>
</dbReference>
<feature type="domain" description="Ig-like" evidence="7">
    <location>
        <begin position="1187"/>
        <end position="1297"/>
    </location>
</feature>
<feature type="domain" description="Ig-like" evidence="7">
    <location>
        <begin position="641"/>
        <end position="728"/>
    </location>
</feature>
<feature type="domain" description="Ig-like" evidence="7">
    <location>
        <begin position="1392"/>
        <end position="1477"/>
    </location>
</feature>
<feature type="domain" description="Ig-like" evidence="7">
    <location>
        <begin position="1955"/>
        <end position="1991"/>
    </location>
</feature>
<dbReference type="CDD" id="cd00096">
    <property type="entry name" value="Ig"/>
    <property type="match status" value="4"/>
</dbReference>
<keyword evidence="5" id="KW-1015">Disulfide bond</keyword>
<keyword evidence="10" id="KW-1185">Reference proteome</keyword>
<feature type="domain" description="Ig-like" evidence="7">
    <location>
        <begin position="2971"/>
        <end position="3062"/>
    </location>
</feature>
<feature type="domain" description="Ig-like" evidence="7">
    <location>
        <begin position="119"/>
        <end position="206"/>
    </location>
</feature>
<dbReference type="Pfam" id="PF07679">
    <property type="entry name" value="I-set"/>
    <property type="match status" value="31"/>
</dbReference>
<feature type="domain" description="Ig-like" evidence="7">
    <location>
        <begin position="1994"/>
        <end position="2078"/>
    </location>
</feature>
<keyword evidence="2" id="KW-0963">Cytoplasm</keyword>
<feature type="domain" description="Ig-like" evidence="7">
    <location>
        <begin position="2702"/>
        <end position="2793"/>
    </location>
</feature>
<dbReference type="InterPro" id="IPR013783">
    <property type="entry name" value="Ig-like_fold"/>
</dbReference>
<evidence type="ECO:0000256" key="6">
    <source>
        <dbReference type="SAM" id="MobiDB-lite"/>
    </source>
</evidence>
<evidence type="ECO:0000256" key="4">
    <source>
        <dbReference type="ARBA" id="ARBA00022737"/>
    </source>
</evidence>
<evidence type="ECO:0000256" key="5">
    <source>
        <dbReference type="ARBA" id="ARBA00023157"/>
    </source>
</evidence>
<dbReference type="Pfam" id="PF00041">
    <property type="entry name" value="fn3"/>
    <property type="match status" value="3"/>
</dbReference>
<comment type="subcellular location">
    <subcellularLocation>
        <location evidence="1">Cytoplasm</location>
    </subcellularLocation>
</comment>
<feature type="domain" description="Ig-like" evidence="7">
    <location>
        <begin position="1"/>
        <end position="115"/>
    </location>
</feature>
<evidence type="ECO:0000313" key="10">
    <source>
        <dbReference type="Proteomes" id="UP001217089"/>
    </source>
</evidence>
<evidence type="ECO:0000313" key="9">
    <source>
        <dbReference type="EMBL" id="KAJ8319891.1"/>
    </source>
</evidence>
<feature type="domain" description="Ig-like" evidence="7">
    <location>
        <begin position="932"/>
        <end position="1023"/>
    </location>
</feature>
<feature type="domain" description="Ig-like" evidence="7">
    <location>
        <begin position="1778"/>
        <end position="1861"/>
    </location>
</feature>
<feature type="domain" description="Ig-like" evidence="7">
    <location>
        <begin position="3345"/>
        <end position="3379"/>
    </location>
</feature>
<keyword evidence="3" id="KW-0597">Phosphoprotein</keyword>
<dbReference type="Gene3D" id="2.60.40.10">
    <property type="entry name" value="Immunoglobulins"/>
    <property type="match status" value="36"/>
</dbReference>
<dbReference type="PROSITE" id="PS50853">
    <property type="entry name" value="FN3"/>
    <property type="match status" value="2"/>
</dbReference>
<evidence type="ECO:0000256" key="2">
    <source>
        <dbReference type="ARBA" id="ARBA00022490"/>
    </source>
</evidence>
<comment type="caution">
    <text evidence="9">The sequence shown here is derived from an EMBL/GenBank/DDBJ whole genome shotgun (WGS) entry which is preliminary data.</text>
</comment>
<feature type="domain" description="Ig-like" evidence="7">
    <location>
        <begin position="2881"/>
        <end position="2966"/>
    </location>
</feature>
<feature type="domain" description="Ig-like" evidence="7">
    <location>
        <begin position="2083"/>
        <end position="2167"/>
    </location>
</feature>
<evidence type="ECO:0000259" key="7">
    <source>
        <dbReference type="PROSITE" id="PS50835"/>
    </source>
</evidence>
<dbReference type="SMART" id="SM00408">
    <property type="entry name" value="IGc2"/>
    <property type="match status" value="28"/>
</dbReference>
<keyword evidence="4" id="KW-0677">Repeat</keyword>
<organism evidence="9 10">
    <name type="scientific">Tegillarca granosa</name>
    <name type="common">Malaysian cockle</name>
    <name type="synonym">Anadara granosa</name>
    <dbReference type="NCBI Taxonomy" id="220873"/>
    <lineage>
        <taxon>Eukaryota</taxon>
        <taxon>Metazoa</taxon>
        <taxon>Spiralia</taxon>
        <taxon>Lophotrochozoa</taxon>
        <taxon>Mollusca</taxon>
        <taxon>Bivalvia</taxon>
        <taxon>Autobranchia</taxon>
        <taxon>Pteriomorphia</taxon>
        <taxon>Arcoida</taxon>
        <taxon>Arcoidea</taxon>
        <taxon>Arcidae</taxon>
        <taxon>Tegillarca</taxon>
    </lineage>
</organism>
<dbReference type="InterPro" id="IPR007110">
    <property type="entry name" value="Ig-like_dom"/>
</dbReference>
<dbReference type="PRINTS" id="PR00014">
    <property type="entry name" value="FNTYPEIII"/>
</dbReference>
<dbReference type="PANTHER" id="PTHR35971">
    <property type="entry name" value="SI:DKEY-31G6.6"/>
    <property type="match status" value="1"/>
</dbReference>
<dbReference type="InterPro" id="IPR036116">
    <property type="entry name" value="FN3_sf"/>
</dbReference>
<dbReference type="InterPro" id="IPR003598">
    <property type="entry name" value="Ig_sub2"/>
</dbReference>
<dbReference type="EMBL" id="JARBDR010000141">
    <property type="protein sequence ID" value="KAJ8319891.1"/>
    <property type="molecule type" value="Genomic_DNA"/>
</dbReference>
<feature type="domain" description="Ig-like" evidence="7">
    <location>
        <begin position="741"/>
        <end position="825"/>
    </location>
</feature>
<dbReference type="SUPFAM" id="SSF48726">
    <property type="entry name" value="Immunoglobulin"/>
    <property type="match status" value="32"/>
</dbReference>
<feature type="domain" description="Ig-like" evidence="7">
    <location>
        <begin position="2630"/>
        <end position="2697"/>
    </location>
</feature>
<feature type="domain" description="Ig-like" evidence="7">
    <location>
        <begin position="2439"/>
        <end position="2523"/>
    </location>
</feature>
<dbReference type="PROSITE" id="PS50835">
    <property type="entry name" value="IG_LIKE"/>
    <property type="match status" value="30"/>
</dbReference>
<dbReference type="SUPFAM" id="SSF49265">
    <property type="entry name" value="Fibronectin type III"/>
    <property type="match status" value="2"/>
</dbReference>
<reference evidence="9 10" key="1">
    <citation type="submission" date="2022-12" db="EMBL/GenBank/DDBJ databases">
        <title>Chromosome-level genome of Tegillarca granosa.</title>
        <authorList>
            <person name="Kim J."/>
        </authorList>
    </citation>
    <scope>NUCLEOTIDE SEQUENCE [LARGE SCALE GENOMIC DNA]</scope>
    <source>
        <strain evidence="9">Teg-2019</strain>
        <tissue evidence="9">Adductor muscle</tissue>
    </source>
</reference>
<feature type="domain" description="Ig-like" evidence="7">
    <location>
        <begin position="2528"/>
        <end position="2610"/>
    </location>
</feature>